<evidence type="ECO:0000313" key="4">
    <source>
        <dbReference type="Proteomes" id="UP000679179"/>
    </source>
</evidence>
<feature type="compositionally biased region" description="Basic and acidic residues" evidence="1">
    <location>
        <begin position="189"/>
        <end position="211"/>
    </location>
</feature>
<evidence type="ECO:0000256" key="2">
    <source>
        <dbReference type="SAM" id="Phobius"/>
    </source>
</evidence>
<keyword evidence="4" id="KW-1185">Reference proteome</keyword>
<feature type="transmembrane region" description="Helical" evidence="2">
    <location>
        <begin position="242"/>
        <end position="261"/>
    </location>
</feature>
<evidence type="ECO:0000256" key="1">
    <source>
        <dbReference type="SAM" id="MobiDB-lite"/>
    </source>
</evidence>
<dbReference type="Proteomes" id="UP000679179">
    <property type="component" value="Unassembled WGS sequence"/>
</dbReference>
<dbReference type="AlphaFoldDB" id="A0A919VM57"/>
<keyword evidence="2" id="KW-0472">Membrane</keyword>
<reference evidence="3" key="1">
    <citation type="submission" date="2021-03" db="EMBL/GenBank/DDBJ databases">
        <title>Taxonomic study of Clostridium polyendosporum from meadow-gley soil under rice.</title>
        <authorList>
            <person name="Kobayashi H."/>
            <person name="Tanizawa Y."/>
            <person name="Yagura M."/>
        </authorList>
    </citation>
    <scope>NUCLEOTIDE SEQUENCE</scope>
    <source>
        <strain evidence="3">JCM 30710</strain>
    </source>
</reference>
<evidence type="ECO:0000313" key="3">
    <source>
        <dbReference type="EMBL" id="GIM29238.1"/>
    </source>
</evidence>
<name>A0A919VM57_9CLOT</name>
<organism evidence="3 4">
    <name type="scientific">Clostridium polyendosporum</name>
    <dbReference type="NCBI Taxonomy" id="69208"/>
    <lineage>
        <taxon>Bacteria</taxon>
        <taxon>Bacillati</taxon>
        <taxon>Bacillota</taxon>
        <taxon>Clostridia</taxon>
        <taxon>Eubacteriales</taxon>
        <taxon>Clostridiaceae</taxon>
        <taxon>Clostridium</taxon>
    </lineage>
</organism>
<comment type="caution">
    <text evidence="3">The sequence shown here is derived from an EMBL/GenBank/DDBJ whole genome shotgun (WGS) entry which is preliminary data.</text>
</comment>
<protein>
    <recommendedName>
        <fullName evidence="5">SbsA Ig-like domain-containing protein</fullName>
    </recommendedName>
</protein>
<evidence type="ECO:0008006" key="5">
    <source>
        <dbReference type="Google" id="ProtNLM"/>
    </source>
</evidence>
<keyword evidence="2" id="KW-1133">Transmembrane helix</keyword>
<proteinExistence type="predicted"/>
<sequence length="273" mass="30687">MKNFIRKYILKNFLFIIIYLFSTTVCAYGQGEGMPGSSGVKPLSFVSCTLEDGSKIDAEDGITVEPKFILKFDKNIVNMLVWENNRKCFSLSTGGNVNIPIVVSKIDDTVDFDHRQDVFIKPVNALEFGKTYYIKVGPQLISKNGQSTIGSATGGKDLTISFKTKKQEITKDKENENNAVVTEQNMAEKGSEVRNLDEQKNENSKDGDSTVKANEESVIHNDGDKSVNQQIYLLGNMILNNWLAVIAGSLFICWIATEIFYEKKNRKERRNKL</sequence>
<feature type="region of interest" description="Disordered" evidence="1">
    <location>
        <begin position="187"/>
        <end position="211"/>
    </location>
</feature>
<gene>
    <name evidence="3" type="ORF">CPJCM30710_19040</name>
</gene>
<dbReference type="RefSeq" id="WP_212903945.1">
    <property type="nucleotide sequence ID" value="NZ_BOPZ01000015.1"/>
</dbReference>
<keyword evidence="2" id="KW-0812">Transmembrane</keyword>
<accession>A0A919VM57</accession>
<dbReference type="EMBL" id="BOPZ01000015">
    <property type="protein sequence ID" value="GIM29238.1"/>
    <property type="molecule type" value="Genomic_DNA"/>
</dbReference>